<sequence length="84" mass="9491">MIQHGILLERHILASDQEECEFAIISEENAYDNSPRLMVFVKNLIGISLCDGEDLPKSRIPMCITGRGCLTRVTRNMDVFVVSH</sequence>
<dbReference type="Proteomes" id="UP001066276">
    <property type="component" value="Chromosome 8"/>
</dbReference>
<accession>A0AAV7N7P5</accession>
<evidence type="ECO:0000313" key="2">
    <source>
        <dbReference type="Proteomes" id="UP001066276"/>
    </source>
</evidence>
<keyword evidence="2" id="KW-1185">Reference proteome</keyword>
<comment type="caution">
    <text evidence="1">The sequence shown here is derived from an EMBL/GenBank/DDBJ whole genome shotgun (WGS) entry which is preliminary data.</text>
</comment>
<dbReference type="AlphaFoldDB" id="A0AAV7N7P5"/>
<evidence type="ECO:0000313" key="1">
    <source>
        <dbReference type="EMBL" id="KAJ1112080.1"/>
    </source>
</evidence>
<gene>
    <name evidence="1" type="ORF">NDU88_000351</name>
</gene>
<organism evidence="1 2">
    <name type="scientific">Pleurodeles waltl</name>
    <name type="common">Iberian ribbed newt</name>
    <dbReference type="NCBI Taxonomy" id="8319"/>
    <lineage>
        <taxon>Eukaryota</taxon>
        <taxon>Metazoa</taxon>
        <taxon>Chordata</taxon>
        <taxon>Craniata</taxon>
        <taxon>Vertebrata</taxon>
        <taxon>Euteleostomi</taxon>
        <taxon>Amphibia</taxon>
        <taxon>Batrachia</taxon>
        <taxon>Caudata</taxon>
        <taxon>Salamandroidea</taxon>
        <taxon>Salamandridae</taxon>
        <taxon>Pleurodelinae</taxon>
        <taxon>Pleurodeles</taxon>
    </lineage>
</organism>
<protein>
    <submittedName>
        <fullName evidence="1">Uncharacterized protein</fullName>
    </submittedName>
</protein>
<dbReference type="EMBL" id="JANPWB010000012">
    <property type="protein sequence ID" value="KAJ1112080.1"/>
    <property type="molecule type" value="Genomic_DNA"/>
</dbReference>
<reference evidence="1" key="1">
    <citation type="journal article" date="2022" name="bioRxiv">
        <title>Sequencing and chromosome-scale assembly of the giantPleurodeles waltlgenome.</title>
        <authorList>
            <person name="Brown T."/>
            <person name="Elewa A."/>
            <person name="Iarovenko S."/>
            <person name="Subramanian E."/>
            <person name="Araus A.J."/>
            <person name="Petzold A."/>
            <person name="Susuki M."/>
            <person name="Suzuki K.-i.T."/>
            <person name="Hayashi T."/>
            <person name="Toyoda A."/>
            <person name="Oliveira C."/>
            <person name="Osipova E."/>
            <person name="Leigh N.D."/>
            <person name="Simon A."/>
            <person name="Yun M.H."/>
        </authorList>
    </citation>
    <scope>NUCLEOTIDE SEQUENCE</scope>
    <source>
        <strain evidence="1">20211129_DDA</strain>
        <tissue evidence="1">Liver</tissue>
    </source>
</reference>
<name>A0AAV7N7P5_PLEWA</name>
<proteinExistence type="predicted"/>